<dbReference type="GO" id="GO:0005506">
    <property type="term" value="F:iron ion binding"/>
    <property type="evidence" value="ECO:0007669"/>
    <property type="project" value="InterPro"/>
</dbReference>
<dbReference type="Proteomes" id="UP001281614">
    <property type="component" value="Unassembled WGS sequence"/>
</dbReference>
<gene>
    <name evidence="9" type="ORF">CKAH01_13146</name>
</gene>
<dbReference type="InterPro" id="IPR050121">
    <property type="entry name" value="Cytochrome_P450_monoxygenase"/>
</dbReference>
<dbReference type="GO" id="GO:0020037">
    <property type="term" value="F:heme binding"/>
    <property type="evidence" value="ECO:0007669"/>
    <property type="project" value="InterPro"/>
</dbReference>
<dbReference type="PANTHER" id="PTHR24305">
    <property type="entry name" value="CYTOCHROME P450"/>
    <property type="match status" value="1"/>
</dbReference>
<evidence type="ECO:0000256" key="4">
    <source>
        <dbReference type="ARBA" id="ARBA00022723"/>
    </source>
</evidence>
<evidence type="ECO:0000313" key="9">
    <source>
        <dbReference type="EMBL" id="KAK2774571.1"/>
    </source>
</evidence>
<dbReference type="PANTHER" id="PTHR24305:SF230">
    <property type="entry name" value="P450, PUTATIVE (EUROFUNG)-RELATED"/>
    <property type="match status" value="1"/>
</dbReference>
<protein>
    <submittedName>
        <fullName evidence="9">Cytochrome p450 monooxygenase</fullName>
    </submittedName>
</protein>
<evidence type="ECO:0000256" key="6">
    <source>
        <dbReference type="ARBA" id="ARBA00023004"/>
    </source>
</evidence>
<comment type="similarity">
    <text evidence="2">Belongs to the cytochrome P450 family.</text>
</comment>
<reference evidence="9" key="1">
    <citation type="submission" date="2023-02" db="EMBL/GenBank/DDBJ databases">
        <title>Colletotrichum kahawae CIFC_Que2 genome sequencing and assembly.</title>
        <authorList>
            <person name="Baroncelli R."/>
        </authorList>
    </citation>
    <scope>NUCLEOTIDE SEQUENCE</scope>
    <source>
        <strain evidence="9">CIFC_Que2</strain>
    </source>
</reference>
<keyword evidence="3 8" id="KW-0349">Heme</keyword>
<keyword evidence="10" id="KW-1185">Reference proteome</keyword>
<dbReference type="AlphaFoldDB" id="A0AAD9YTE1"/>
<dbReference type="EMBL" id="VYYT01000045">
    <property type="protein sequence ID" value="KAK2774571.1"/>
    <property type="molecule type" value="Genomic_DNA"/>
</dbReference>
<proteinExistence type="inferred from homology"/>
<keyword evidence="6 8" id="KW-0408">Iron</keyword>
<evidence type="ECO:0000256" key="5">
    <source>
        <dbReference type="ARBA" id="ARBA00023002"/>
    </source>
</evidence>
<accession>A0AAD9YTE1</accession>
<keyword evidence="5" id="KW-0560">Oxidoreductase</keyword>
<dbReference type="PRINTS" id="PR00385">
    <property type="entry name" value="P450"/>
</dbReference>
<comment type="caution">
    <text evidence="9">The sequence shown here is derived from an EMBL/GenBank/DDBJ whole genome shotgun (WGS) entry which is preliminary data.</text>
</comment>
<keyword evidence="4 8" id="KW-0479">Metal-binding</keyword>
<evidence type="ECO:0000313" key="10">
    <source>
        <dbReference type="Proteomes" id="UP001281614"/>
    </source>
</evidence>
<dbReference type="SUPFAM" id="SSF48264">
    <property type="entry name" value="Cytochrome P450"/>
    <property type="match status" value="1"/>
</dbReference>
<organism evidence="9 10">
    <name type="scientific">Colletotrichum kahawae</name>
    <name type="common">Coffee berry disease fungus</name>
    <dbReference type="NCBI Taxonomy" id="34407"/>
    <lineage>
        <taxon>Eukaryota</taxon>
        <taxon>Fungi</taxon>
        <taxon>Dikarya</taxon>
        <taxon>Ascomycota</taxon>
        <taxon>Pezizomycotina</taxon>
        <taxon>Sordariomycetes</taxon>
        <taxon>Hypocreomycetidae</taxon>
        <taxon>Glomerellales</taxon>
        <taxon>Glomerellaceae</taxon>
        <taxon>Colletotrichum</taxon>
        <taxon>Colletotrichum gloeosporioides species complex</taxon>
    </lineage>
</organism>
<dbReference type="Gene3D" id="1.10.630.10">
    <property type="entry name" value="Cytochrome P450"/>
    <property type="match status" value="1"/>
</dbReference>
<dbReference type="Pfam" id="PF00067">
    <property type="entry name" value="p450"/>
    <property type="match status" value="1"/>
</dbReference>
<sequence>MPFKDVAAFYASSFKPPSTWVAVLGVSALASRDKSTVAYLASVCIYNLFLHPLSNYPGPRLAAATPLWLVSAIIGGRQPFDTLKLHEKYGPVVRTSPNGLSYSDTPQWKEIYAPKAGQLEFAKDQKFFAGFRGRHLILNADRRYHPFIRKLLAPGFSEKAMREQEAVLKEFVDLMFRRVQEDGQNGTQPVDILKWFNFLTFDFIGFLTFGQSFDCLTTSTLHVWVKMFLSLAKFFAYYQAISYLPFLLRFPVGLWLFPLKVLSDAKTLTRLQEEMVNHRLEIQPTVPDFMDKMIAAYKSGKMSYDQLEGNSQLLIAGGSETTSTHLAGLVWLLMTNPRVLEKLSTEIRAAFTHEDEITFAGVNDCKYLLACIEEGLRIYPPSPQAHNRIVPPGGATINGESIPEGVSVGVHIYVANRSPANWTRPDEFIPERWLGEDPEFHDDKRDVSQPFLMGPRMCIGRNLAYAEIKVIIARLVCQFDIENVTKENWMDQKVFMAWEKMPLWIKLHPARR</sequence>
<evidence type="ECO:0000256" key="3">
    <source>
        <dbReference type="ARBA" id="ARBA00022617"/>
    </source>
</evidence>
<name>A0AAD9YTE1_COLKA</name>
<dbReference type="InterPro" id="IPR002401">
    <property type="entry name" value="Cyt_P450_E_grp-I"/>
</dbReference>
<comment type="cofactor">
    <cofactor evidence="1 8">
        <name>heme</name>
        <dbReference type="ChEBI" id="CHEBI:30413"/>
    </cofactor>
</comment>
<dbReference type="CDD" id="cd11058">
    <property type="entry name" value="CYP60B-like"/>
    <property type="match status" value="1"/>
</dbReference>
<evidence type="ECO:0000256" key="1">
    <source>
        <dbReference type="ARBA" id="ARBA00001971"/>
    </source>
</evidence>
<dbReference type="GO" id="GO:0016705">
    <property type="term" value="F:oxidoreductase activity, acting on paired donors, with incorporation or reduction of molecular oxygen"/>
    <property type="evidence" value="ECO:0007669"/>
    <property type="project" value="InterPro"/>
</dbReference>
<feature type="binding site" description="axial binding residue" evidence="8">
    <location>
        <position position="458"/>
    </location>
    <ligand>
        <name>heme</name>
        <dbReference type="ChEBI" id="CHEBI:30413"/>
    </ligand>
    <ligandPart>
        <name>Fe</name>
        <dbReference type="ChEBI" id="CHEBI:18248"/>
    </ligandPart>
</feature>
<evidence type="ECO:0000256" key="8">
    <source>
        <dbReference type="PIRSR" id="PIRSR602401-1"/>
    </source>
</evidence>
<evidence type="ECO:0000256" key="2">
    <source>
        <dbReference type="ARBA" id="ARBA00010617"/>
    </source>
</evidence>
<dbReference type="InterPro" id="IPR036396">
    <property type="entry name" value="Cyt_P450_sf"/>
</dbReference>
<dbReference type="InterPro" id="IPR001128">
    <property type="entry name" value="Cyt_P450"/>
</dbReference>
<dbReference type="GO" id="GO:0004497">
    <property type="term" value="F:monooxygenase activity"/>
    <property type="evidence" value="ECO:0007669"/>
    <property type="project" value="UniProtKB-KW"/>
</dbReference>
<dbReference type="PRINTS" id="PR00463">
    <property type="entry name" value="EP450I"/>
</dbReference>
<evidence type="ECO:0000256" key="7">
    <source>
        <dbReference type="ARBA" id="ARBA00023033"/>
    </source>
</evidence>
<keyword evidence="7 9" id="KW-0503">Monooxygenase</keyword>